<dbReference type="Gene3D" id="1.10.10.60">
    <property type="entry name" value="Homeodomain-like"/>
    <property type="match status" value="1"/>
</dbReference>
<dbReference type="Proteomes" id="UP000234275">
    <property type="component" value="Unassembled WGS sequence"/>
</dbReference>
<name>A0A2I2G6M6_9EURO</name>
<proteinExistence type="predicted"/>
<keyword evidence="3 4" id="KW-0539">Nucleus</keyword>
<dbReference type="SUPFAM" id="SSF46689">
    <property type="entry name" value="Homeodomain-like"/>
    <property type="match status" value="1"/>
</dbReference>
<dbReference type="RefSeq" id="XP_024703827.1">
    <property type="nucleotide sequence ID" value="XM_024842823.1"/>
</dbReference>
<protein>
    <recommendedName>
        <fullName evidence="6">Homeobox domain-containing protein</fullName>
    </recommendedName>
</protein>
<dbReference type="InterPro" id="IPR009057">
    <property type="entry name" value="Homeodomain-like_sf"/>
</dbReference>
<evidence type="ECO:0000256" key="5">
    <source>
        <dbReference type="SAM" id="MobiDB-lite"/>
    </source>
</evidence>
<evidence type="ECO:0000256" key="4">
    <source>
        <dbReference type="PROSITE-ProRule" id="PRU00108"/>
    </source>
</evidence>
<keyword evidence="2 4" id="KW-0371">Homeobox</keyword>
<evidence type="ECO:0000256" key="3">
    <source>
        <dbReference type="ARBA" id="ARBA00023242"/>
    </source>
</evidence>
<dbReference type="GO" id="GO:0005634">
    <property type="term" value="C:nucleus"/>
    <property type="evidence" value="ECO:0007669"/>
    <property type="project" value="UniProtKB-SubCell"/>
</dbReference>
<dbReference type="GeneID" id="36550522"/>
<dbReference type="GO" id="GO:0006355">
    <property type="term" value="P:regulation of DNA-templated transcription"/>
    <property type="evidence" value="ECO:0007669"/>
    <property type="project" value="InterPro"/>
</dbReference>
<evidence type="ECO:0000313" key="7">
    <source>
        <dbReference type="EMBL" id="PLB48525.1"/>
    </source>
</evidence>
<evidence type="ECO:0000313" key="8">
    <source>
        <dbReference type="Proteomes" id="UP000234275"/>
    </source>
</evidence>
<dbReference type="CDD" id="cd00086">
    <property type="entry name" value="homeodomain"/>
    <property type="match status" value="1"/>
</dbReference>
<keyword evidence="1 4" id="KW-0238">DNA-binding</keyword>
<gene>
    <name evidence="7" type="ORF">P170DRAFT_212830</name>
</gene>
<feature type="domain" description="Homeobox" evidence="6">
    <location>
        <begin position="1"/>
        <end position="52"/>
    </location>
</feature>
<evidence type="ECO:0000259" key="6">
    <source>
        <dbReference type="PROSITE" id="PS50071"/>
    </source>
</evidence>
<dbReference type="OrthoDB" id="10056939at2759"/>
<feature type="DNA-binding region" description="Homeobox" evidence="4">
    <location>
        <begin position="3"/>
        <end position="53"/>
    </location>
</feature>
<accession>A0A2I2G6M6</accession>
<dbReference type="GO" id="GO:0003677">
    <property type="term" value="F:DNA binding"/>
    <property type="evidence" value="ECO:0007669"/>
    <property type="project" value="UniProtKB-UniRule"/>
</dbReference>
<evidence type="ECO:0000256" key="1">
    <source>
        <dbReference type="ARBA" id="ARBA00023125"/>
    </source>
</evidence>
<evidence type="ECO:0000256" key="2">
    <source>
        <dbReference type="ARBA" id="ARBA00023155"/>
    </source>
</evidence>
<sequence length="104" mass="11781">MQQAFSDYVLKHIPTIRIRISKKKDSLSEQTGLKVHQVSTWFPNARRRKPNPVGDGPLTSSCHNSLAEHRDITHEQPPAVSPLDRWRVHTNDMHIGVLLLQASG</sequence>
<dbReference type="EMBL" id="MSFO01000005">
    <property type="protein sequence ID" value="PLB48525.1"/>
    <property type="molecule type" value="Genomic_DNA"/>
</dbReference>
<dbReference type="InterPro" id="IPR001356">
    <property type="entry name" value="HD"/>
</dbReference>
<dbReference type="InterPro" id="IPR008422">
    <property type="entry name" value="KN_HD"/>
</dbReference>
<dbReference type="VEuPathDB" id="FungiDB:P170DRAFT_212830"/>
<dbReference type="PROSITE" id="PS50071">
    <property type="entry name" value="HOMEOBOX_2"/>
    <property type="match status" value="1"/>
</dbReference>
<reference evidence="7 8" key="1">
    <citation type="submission" date="2016-12" db="EMBL/GenBank/DDBJ databases">
        <title>The genomes of Aspergillus section Nigri reveals drivers in fungal speciation.</title>
        <authorList>
            <consortium name="DOE Joint Genome Institute"/>
            <person name="Vesth T.C."/>
            <person name="Nybo J."/>
            <person name="Theobald S."/>
            <person name="Brandl J."/>
            <person name="Frisvad J.C."/>
            <person name="Nielsen K.F."/>
            <person name="Lyhne E.K."/>
            <person name="Kogle M.E."/>
            <person name="Kuo A."/>
            <person name="Riley R."/>
            <person name="Clum A."/>
            <person name="Nolan M."/>
            <person name="Lipzen A."/>
            <person name="Salamov A."/>
            <person name="Henrissat B."/>
            <person name="Wiebenga A."/>
            <person name="De Vries R.P."/>
            <person name="Grigoriev I.V."/>
            <person name="Mortensen U.H."/>
            <person name="Andersen M.R."/>
            <person name="Baker S.E."/>
        </authorList>
    </citation>
    <scope>NUCLEOTIDE SEQUENCE [LARGE SCALE GENOMIC DNA]</scope>
    <source>
        <strain evidence="7 8">IBT 23096</strain>
    </source>
</reference>
<feature type="region of interest" description="Disordered" evidence="5">
    <location>
        <begin position="43"/>
        <end position="63"/>
    </location>
</feature>
<organism evidence="7 8">
    <name type="scientific">Aspergillus steynii IBT 23096</name>
    <dbReference type="NCBI Taxonomy" id="1392250"/>
    <lineage>
        <taxon>Eukaryota</taxon>
        <taxon>Fungi</taxon>
        <taxon>Dikarya</taxon>
        <taxon>Ascomycota</taxon>
        <taxon>Pezizomycotina</taxon>
        <taxon>Eurotiomycetes</taxon>
        <taxon>Eurotiomycetidae</taxon>
        <taxon>Eurotiales</taxon>
        <taxon>Aspergillaceae</taxon>
        <taxon>Aspergillus</taxon>
        <taxon>Aspergillus subgen. Circumdati</taxon>
    </lineage>
</organism>
<comment type="subcellular location">
    <subcellularLocation>
        <location evidence="4">Nucleus</location>
    </subcellularLocation>
</comment>
<dbReference type="AlphaFoldDB" id="A0A2I2G6M6"/>
<dbReference type="Pfam" id="PF05920">
    <property type="entry name" value="Homeobox_KN"/>
    <property type="match status" value="1"/>
</dbReference>
<comment type="caution">
    <text evidence="7">The sequence shown here is derived from an EMBL/GenBank/DDBJ whole genome shotgun (WGS) entry which is preliminary data.</text>
</comment>
<keyword evidence="8" id="KW-1185">Reference proteome</keyword>